<dbReference type="EMBL" id="CP039396">
    <property type="protein sequence ID" value="QCD41101.1"/>
    <property type="molecule type" value="Genomic_DNA"/>
</dbReference>
<evidence type="ECO:0000256" key="1">
    <source>
        <dbReference type="SAM" id="Phobius"/>
    </source>
</evidence>
<dbReference type="AlphaFoldDB" id="A0A4P7VZU5"/>
<dbReference type="Proteomes" id="UP000297149">
    <property type="component" value="Chromosome"/>
</dbReference>
<feature type="transmembrane region" description="Helical" evidence="1">
    <location>
        <begin position="36"/>
        <end position="56"/>
    </location>
</feature>
<feature type="transmembrane region" description="Helical" evidence="1">
    <location>
        <begin position="136"/>
        <end position="155"/>
    </location>
</feature>
<keyword evidence="1" id="KW-0812">Transmembrane</keyword>
<keyword evidence="3" id="KW-1185">Reference proteome</keyword>
<gene>
    <name evidence="2" type="ORF">E7747_01535</name>
</gene>
<organism evidence="2 3">
    <name type="scientific">Duncaniella dubosii</name>
    <dbReference type="NCBI Taxonomy" id="2518971"/>
    <lineage>
        <taxon>Bacteria</taxon>
        <taxon>Pseudomonadati</taxon>
        <taxon>Bacteroidota</taxon>
        <taxon>Bacteroidia</taxon>
        <taxon>Bacteroidales</taxon>
        <taxon>Muribaculaceae</taxon>
        <taxon>Duncaniella</taxon>
    </lineage>
</organism>
<sequence>MSKLDKVLDKTGSDIKINVAASETAQTKILKKFRQVMTNCAMLAVVFTAMIIGGFSPQKFTLQFKIYLVIYLLICAIWYGYLYFTLKKINIATLTPAKLFYKTAKIKRLMISGEIFFGVVIGLILINGLYNNPTALWALSVSFVVWIVLGVSHYWPQYIRLFRDLNSIKD</sequence>
<feature type="transmembrane region" description="Helical" evidence="1">
    <location>
        <begin position="109"/>
        <end position="130"/>
    </location>
</feature>
<dbReference type="KEGG" id="ddb:E7747_01535"/>
<evidence type="ECO:0000313" key="2">
    <source>
        <dbReference type="EMBL" id="QCD41101.1"/>
    </source>
</evidence>
<proteinExistence type="predicted"/>
<accession>A0A4P7VZU5</accession>
<dbReference type="RefSeq" id="WP_136413682.1">
    <property type="nucleotide sequence ID" value="NZ_CAXHQF010000015.1"/>
</dbReference>
<name>A0A4P7VZU5_9BACT</name>
<protein>
    <submittedName>
        <fullName evidence="2">Uncharacterized protein</fullName>
    </submittedName>
</protein>
<feature type="transmembrane region" description="Helical" evidence="1">
    <location>
        <begin position="62"/>
        <end position="84"/>
    </location>
</feature>
<evidence type="ECO:0000313" key="3">
    <source>
        <dbReference type="Proteomes" id="UP000297149"/>
    </source>
</evidence>
<reference evidence="3" key="1">
    <citation type="submission" date="2019-02" db="EMBL/GenBank/DDBJ databases">
        <title>Isolation and identification of novel species under the genus Muribaculum.</title>
        <authorList>
            <person name="Miyake S."/>
            <person name="Ding Y."/>
            <person name="Low A."/>
            <person name="Soh M."/>
            <person name="Seedorf H."/>
        </authorList>
    </citation>
    <scope>NUCLEOTIDE SEQUENCE [LARGE SCALE GENOMIC DNA]</scope>
    <source>
        <strain evidence="3">H5</strain>
    </source>
</reference>
<keyword evidence="1" id="KW-1133">Transmembrane helix</keyword>
<keyword evidence="1" id="KW-0472">Membrane</keyword>